<proteinExistence type="predicted"/>
<evidence type="ECO:0000313" key="2">
    <source>
        <dbReference type="Proteomes" id="UP000737402"/>
    </source>
</evidence>
<accession>A0ABS2NXP3</accession>
<gene>
    <name evidence="1" type="ORF">JOC95_001285</name>
</gene>
<comment type="caution">
    <text evidence="1">The sequence shown here is derived from an EMBL/GenBank/DDBJ whole genome shotgun (WGS) entry which is preliminary data.</text>
</comment>
<evidence type="ECO:0000313" key="1">
    <source>
        <dbReference type="EMBL" id="MBM7619436.1"/>
    </source>
</evidence>
<keyword evidence="2" id="KW-1185">Reference proteome</keyword>
<name>A0ABS2NXP3_9BACI</name>
<organism evidence="1 2">
    <name type="scientific">Sutcliffiella tianshenii</name>
    <dbReference type="NCBI Taxonomy" id="1463404"/>
    <lineage>
        <taxon>Bacteria</taxon>
        <taxon>Bacillati</taxon>
        <taxon>Bacillota</taxon>
        <taxon>Bacilli</taxon>
        <taxon>Bacillales</taxon>
        <taxon>Bacillaceae</taxon>
        <taxon>Sutcliffiella</taxon>
    </lineage>
</organism>
<reference evidence="1 2" key="1">
    <citation type="submission" date="2021-01" db="EMBL/GenBank/DDBJ databases">
        <title>Genomic Encyclopedia of Type Strains, Phase IV (KMG-IV): sequencing the most valuable type-strain genomes for metagenomic binning, comparative biology and taxonomic classification.</title>
        <authorList>
            <person name="Goeker M."/>
        </authorList>
    </citation>
    <scope>NUCLEOTIDE SEQUENCE [LARGE SCALE GENOMIC DNA]</scope>
    <source>
        <strain evidence="1 2">DSM 25879</strain>
    </source>
</reference>
<dbReference type="EMBL" id="JAFBED010000002">
    <property type="protein sequence ID" value="MBM7619436.1"/>
    <property type="molecule type" value="Genomic_DNA"/>
</dbReference>
<dbReference type="Proteomes" id="UP000737402">
    <property type="component" value="Unassembled WGS sequence"/>
</dbReference>
<protein>
    <submittedName>
        <fullName evidence="1">Uncharacterized protein</fullName>
    </submittedName>
</protein>
<sequence>MAFLNLNPNEMSNRRALMDFSHVNLKKGSNRNNQMTFLLTQLIKKWMPYQSNKIGKNYIPFSNHC</sequence>